<dbReference type="EMBL" id="FQXU01000004">
    <property type="protein sequence ID" value="SHH79301.1"/>
    <property type="molecule type" value="Genomic_DNA"/>
</dbReference>
<gene>
    <name evidence="6" type="primary">map</name>
    <name evidence="9" type="ORF">SAMN02745941_00812</name>
</gene>
<proteinExistence type="inferred from homology"/>
<keyword evidence="3 6" id="KW-0645">Protease</keyword>
<comment type="cofactor">
    <cofactor evidence="6">
        <name>Co(2+)</name>
        <dbReference type="ChEBI" id="CHEBI:48828"/>
    </cofactor>
    <cofactor evidence="6">
        <name>Zn(2+)</name>
        <dbReference type="ChEBI" id="CHEBI:29105"/>
    </cofactor>
    <cofactor evidence="6">
        <name>Mn(2+)</name>
        <dbReference type="ChEBI" id="CHEBI:29035"/>
    </cofactor>
    <cofactor evidence="6">
        <name>Fe(2+)</name>
        <dbReference type="ChEBI" id="CHEBI:29033"/>
    </cofactor>
    <text evidence="6">Binds 2 divalent metal cations per subunit. Has a high-affinity and a low affinity metal-binding site. The true nature of the physiological cofactor is under debate. The enzyme is active with cobalt, zinc, manganese or divalent iron ions. Most likely, methionine aminopeptidases function as mononuclear Fe(2+)-metalloproteases under physiological conditions, and the catalytically relevant metal-binding site has been assigned to the histidine-containing high-affinity site.</text>
</comment>
<dbReference type="SUPFAM" id="SSF103642">
    <property type="entry name" value="Sec-C motif"/>
    <property type="match status" value="1"/>
</dbReference>
<dbReference type="InterPro" id="IPR000994">
    <property type="entry name" value="Pept_M24"/>
</dbReference>
<feature type="domain" description="Peptidase M24" evidence="8">
    <location>
        <begin position="52"/>
        <end position="281"/>
    </location>
</feature>
<dbReference type="Pfam" id="PF00557">
    <property type="entry name" value="Peptidase_M24"/>
    <property type="match status" value="1"/>
</dbReference>
<evidence type="ECO:0000256" key="7">
    <source>
        <dbReference type="RuleBase" id="RU003653"/>
    </source>
</evidence>
<dbReference type="PRINTS" id="PR00599">
    <property type="entry name" value="MAPEPTIDASE"/>
</dbReference>
<evidence type="ECO:0000313" key="9">
    <source>
        <dbReference type="EMBL" id="SHH79301.1"/>
    </source>
</evidence>
<dbReference type="GO" id="GO:0004239">
    <property type="term" value="F:initiator methionyl aminopeptidase activity"/>
    <property type="evidence" value="ECO:0007669"/>
    <property type="project" value="UniProtKB-UniRule"/>
</dbReference>
<dbReference type="PANTHER" id="PTHR43330:SF8">
    <property type="entry name" value="METHIONINE AMINOPEPTIDASE 1D, MITOCHONDRIAL"/>
    <property type="match status" value="1"/>
</dbReference>
<evidence type="ECO:0000313" key="10">
    <source>
        <dbReference type="Proteomes" id="UP000184241"/>
    </source>
</evidence>
<dbReference type="InterPro" id="IPR036005">
    <property type="entry name" value="Creatinase/aminopeptidase-like"/>
</dbReference>
<dbReference type="Proteomes" id="UP000184241">
    <property type="component" value="Unassembled WGS sequence"/>
</dbReference>
<comment type="similarity">
    <text evidence="6">Belongs to the peptidase M24A family. Methionine aminopeptidase type 1 subfamily.</text>
</comment>
<feature type="binding site" evidence="6">
    <location>
        <position position="146"/>
    </location>
    <ligand>
        <name>a divalent metal cation</name>
        <dbReference type="ChEBI" id="CHEBI:60240"/>
        <label>2</label>
        <note>catalytic</note>
    </ligand>
</feature>
<evidence type="ECO:0000256" key="1">
    <source>
        <dbReference type="ARBA" id="ARBA00002521"/>
    </source>
</evidence>
<feature type="binding site" evidence="6">
    <location>
        <position position="117"/>
    </location>
    <ligand>
        <name>substrate</name>
    </ligand>
</feature>
<evidence type="ECO:0000256" key="5">
    <source>
        <dbReference type="ARBA" id="ARBA00022801"/>
    </source>
</evidence>
<dbReference type="RefSeq" id="WP_073016998.1">
    <property type="nucleotide sequence ID" value="NZ_FQXU01000004.1"/>
</dbReference>
<feature type="binding site" evidence="6">
    <location>
        <position position="209"/>
    </location>
    <ligand>
        <name>a divalent metal cation</name>
        <dbReference type="ChEBI" id="CHEBI:60240"/>
        <label>2</label>
        <note>catalytic</note>
    </ligand>
</feature>
<evidence type="ECO:0000256" key="3">
    <source>
        <dbReference type="ARBA" id="ARBA00022670"/>
    </source>
</evidence>
<dbReference type="AlphaFoldDB" id="A0A1M5VVR1"/>
<keyword evidence="2 6" id="KW-0031">Aminopeptidase</keyword>
<dbReference type="CDD" id="cd01086">
    <property type="entry name" value="MetAP1"/>
    <property type="match status" value="1"/>
</dbReference>
<dbReference type="GO" id="GO:0046872">
    <property type="term" value="F:metal ion binding"/>
    <property type="evidence" value="ECO:0007669"/>
    <property type="project" value="UniProtKB-UniRule"/>
</dbReference>
<feature type="binding site" evidence="6">
    <location>
        <position position="274"/>
    </location>
    <ligand>
        <name>a divalent metal cation</name>
        <dbReference type="ChEBI" id="CHEBI:60240"/>
        <label>1</label>
    </ligand>
</feature>
<organism evidence="9 10">
    <name type="scientific">Clostridium intestinale DSM 6191</name>
    <dbReference type="NCBI Taxonomy" id="1121320"/>
    <lineage>
        <taxon>Bacteria</taxon>
        <taxon>Bacillati</taxon>
        <taxon>Bacillota</taxon>
        <taxon>Clostridia</taxon>
        <taxon>Eubacteriales</taxon>
        <taxon>Clostridiaceae</taxon>
        <taxon>Clostridium</taxon>
    </lineage>
</organism>
<comment type="catalytic activity">
    <reaction evidence="6 7">
        <text>Release of N-terminal amino acids, preferentially methionine, from peptides and arylamides.</text>
        <dbReference type="EC" id="3.4.11.18"/>
    </reaction>
</comment>
<dbReference type="NCBIfam" id="NF008970">
    <property type="entry name" value="PRK12318.1"/>
    <property type="match status" value="1"/>
</dbReference>
<dbReference type="SUPFAM" id="SSF55920">
    <property type="entry name" value="Creatinase/aminopeptidase"/>
    <property type="match status" value="1"/>
</dbReference>
<dbReference type="EC" id="3.4.11.18" evidence="6 7"/>
<keyword evidence="5 6" id="KW-0378">Hydrolase</keyword>
<comment type="caution">
    <text evidence="6">Lacks conserved residue(s) required for the propagation of feature annotation.</text>
</comment>
<dbReference type="Pfam" id="PF02810">
    <property type="entry name" value="SEC-C"/>
    <property type="match status" value="1"/>
</dbReference>
<dbReference type="HAMAP" id="MF_01974">
    <property type="entry name" value="MetAP_1"/>
    <property type="match status" value="1"/>
</dbReference>
<dbReference type="Gene3D" id="3.10.450.50">
    <property type="match status" value="1"/>
</dbReference>
<comment type="subunit">
    <text evidence="6">Monomer.</text>
</comment>
<dbReference type="InterPro" id="IPR001714">
    <property type="entry name" value="Pept_M24_MAP"/>
</dbReference>
<dbReference type="InterPro" id="IPR004027">
    <property type="entry name" value="SEC_C_motif"/>
</dbReference>
<evidence type="ECO:0000259" key="8">
    <source>
        <dbReference type="Pfam" id="PF00557"/>
    </source>
</evidence>
<evidence type="ECO:0000256" key="2">
    <source>
        <dbReference type="ARBA" id="ARBA00022438"/>
    </source>
</evidence>
<accession>A0A1M5VVR1</accession>
<dbReference type="GO" id="GO:0070006">
    <property type="term" value="F:metalloaminopeptidase activity"/>
    <property type="evidence" value="ECO:0007669"/>
    <property type="project" value="UniProtKB-UniRule"/>
</dbReference>
<feature type="binding site" evidence="6">
    <location>
        <position position="146"/>
    </location>
    <ligand>
        <name>a divalent metal cation</name>
        <dbReference type="ChEBI" id="CHEBI:60240"/>
        <label>1</label>
    </ligand>
</feature>
<dbReference type="PANTHER" id="PTHR43330">
    <property type="entry name" value="METHIONINE AMINOPEPTIDASE"/>
    <property type="match status" value="1"/>
</dbReference>
<name>A0A1M5VVR1_9CLOT</name>
<keyword evidence="4 6" id="KW-0479">Metal-binding</keyword>
<sequence>MSIGRNDSCWCGSGVKYKKCHMNFDEKLESLKDKGNIIPTRNLIKNKEQIDKIKKSAEINNALLDYISDKVKEGITTEEIDKLVYEFTLSKGAIPAPLNYGGFPKSVCTSINDVICHGIPSKNEVLKNGDIVNIDVSTILDGYFSDASRMFMIGEVSEEARNLVNVCKESLYKGIEAAKPWGFVGDIGAAIQEYAESKGYSVVRDFGGHGVGIKFQEEPFIPHFGKKGQGMVLTPGMMITIEPMINTGDFRAYIDEKDGWTARTIDGSLSAQWEHMLLITEDGVEIISK</sequence>
<feature type="binding site" evidence="6">
    <location>
        <position position="274"/>
    </location>
    <ligand>
        <name>a divalent metal cation</name>
        <dbReference type="ChEBI" id="CHEBI:60240"/>
        <label>2</label>
        <note>catalytic</note>
    </ligand>
</feature>
<feature type="binding site" evidence="6">
    <location>
        <position position="135"/>
    </location>
    <ligand>
        <name>a divalent metal cation</name>
        <dbReference type="ChEBI" id="CHEBI:60240"/>
        <label>1</label>
    </ligand>
</feature>
<feature type="binding site" evidence="6">
    <location>
        <position position="242"/>
    </location>
    <ligand>
        <name>a divalent metal cation</name>
        <dbReference type="ChEBI" id="CHEBI:60240"/>
        <label>2</label>
        <note>catalytic</note>
    </ligand>
</feature>
<evidence type="ECO:0000256" key="6">
    <source>
        <dbReference type="HAMAP-Rule" id="MF_01974"/>
    </source>
</evidence>
<dbReference type="GO" id="GO:0006508">
    <property type="term" value="P:proteolysis"/>
    <property type="evidence" value="ECO:0007669"/>
    <property type="project" value="UniProtKB-KW"/>
</dbReference>
<reference evidence="9 10" key="1">
    <citation type="submission" date="2016-11" db="EMBL/GenBank/DDBJ databases">
        <authorList>
            <person name="Jaros S."/>
            <person name="Januszkiewicz K."/>
            <person name="Wedrychowicz H."/>
        </authorList>
    </citation>
    <scope>NUCLEOTIDE SEQUENCE [LARGE SCALE GENOMIC DNA]</scope>
    <source>
        <strain evidence="9 10">DSM 6191</strain>
    </source>
</reference>
<protein>
    <recommendedName>
        <fullName evidence="6 7">Methionine aminopeptidase</fullName>
        <shortName evidence="6">MAP</shortName>
        <shortName evidence="6">MetAP</shortName>
        <ecNumber evidence="6 7">3.4.11.18</ecNumber>
    </recommendedName>
    <alternativeName>
        <fullName evidence="6">Peptidase M</fullName>
    </alternativeName>
</protein>
<dbReference type="NCBIfam" id="TIGR00500">
    <property type="entry name" value="met_pdase_I"/>
    <property type="match status" value="1"/>
</dbReference>
<dbReference type="InterPro" id="IPR002467">
    <property type="entry name" value="Pept_M24A_MAP1"/>
</dbReference>
<comment type="function">
    <text evidence="1 6">Removes the N-terminal methionine from nascent proteins. The N-terminal methionine is often cleaved when the second residue in the primary sequence is small and uncharged (Met-Ala-, Cys, Gly, Pro, Ser, Thr, or Val). Requires deformylation of the N(alpha)-formylated initiator methionine before it can be hydrolyzed.</text>
</comment>
<evidence type="ECO:0000256" key="4">
    <source>
        <dbReference type="ARBA" id="ARBA00022723"/>
    </source>
</evidence>
<dbReference type="Gene3D" id="3.90.230.10">
    <property type="entry name" value="Creatinase/methionine aminopeptidase superfamily"/>
    <property type="match status" value="1"/>
</dbReference>